<dbReference type="STRING" id="930991.A0A0D0DQF6"/>
<dbReference type="GO" id="GO:0016567">
    <property type="term" value="P:protein ubiquitination"/>
    <property type="evidence" value="ECO:0007669"/>
    <property type="project" value="TreeGrafter"/>
</dbReference>
<dbReference type="EMBL" id="KN825095">
    <property type="protein sequence ID" value="KIK94613.1"/>
    <property type="molecule type" value="Genomic_DNA"/>
</dbReference>
<evidence type="ECO:0000313" key="1">
    <source>
        <dbReference type="EMBL" id="KIK94613.1"/>
    </source>
</evidence>
<reference evidence="1 2" key="1">
    <citation type="submission" date="2014-04" db="EMBL/GenBank/DDBJ databases">
        <authorList>
            <consortium name="DOE Joint Genome Institute"/>
            <person name="Kuo A."/>
            <person name="Kohler A."/>
            <person name="Jargeat P."/>
            <person name="Nagy L.G."/>
            <person name="Floudas D."/>
            <person name="Copeland A."/>
            <person name="Barry K.W."/>
            <person name="Cichocki N."/>
            <person name="Veneault-Fourrey C."/>
            <person name="LaButti K."/>
            <person name="Lindquist E.A."/>
            <person name="Lipzen A."/>
            <person name="Lundell T."/>
            <person name="Morin E."/>
            <person name="Murat C."/>
            <person name="Sun H."/>
            <person name="Tunlid A."/>
            <person name="Henrissat B."/>
            <person name="Grigoriev I.V."/>
            <person name="Hibbett D.S."/>
            <person name="Martin F."/>
            <person name="Nordberg H.P."/>
            <person name="Cantor M.N."/>
            <person name="Hua S.X."/>
        </authorList>
    </citation>
    <scope>NUCLEOTIDE SEQUENCE [LARGE SCALE GENOMIC DNA]</scope>
    <source>
        <strain evidence="1 2">Ve08.2h10</strain>
    </source>
</reference>
<accession>A0A0D0DQF6</accession>
<keyword evidence="2" id="KW-1185">Reference proteome</keyword>
<organism evidence="1 2">
    <name type="scientific">Paxillus rubicundulus Ve08.2h10</name>
    <dbReference type="NCBI Taxonomy" id="930991"/>
    <lineage>
        <taxon>Eukaryota</taxon>
        <taxon>Fungi</taxon>
        <taxon>Dikarya</taxon>
        <taxon>Basidiomycota</taxon>
        <taxon>Agaricomycotina</taxon>
        <taxon>Agaricomycetes</taxon>
        <taxon>Agaricomycetidae</taxon>
        <taxon>Boletales</taxon>
        <taxon>Paxilineae</taxon>
        <taxon>Paxillaceae</taxon>
        <taxon>Paxillus</taxon>
    </lineage>
</organism>
<dbReference type="GO" id="GO:0004842">
    <property type="term" value="F:ubiquitin-protein transferase activity"/>
    <property type="evidence" value="ECO:0007669"/>
    <property type="project" value="TreeGrafter"/>
</dbReference>
<gene>
    <name evidence="1" type="ORF">PAXRUDRAFT_827819</name>
</gene>
<dbReference type="AlphaFoldDB" id="A0A0D0DQF6"/>
<evidence type="ECO:0000313" key="2">
    <source>
        <dbReference type="Proteomes" id="UP000054538"/>
    </source>
</evidence>
<reference evidence="2" key="2">
    <citation type="submission" date="2015-01" db="EMBL/GenBank/DDBJ databases">
        <title>Evolutionary Origins and Diversification of the Mycorrhizal Mutualists.</title>
        <authorList>
            <consortium name="DOE Joint Genome Institute"/>
            <consortium name="Mycorrhizal Genomics Consortium"/>
            <person name="Kohler A."/>
            <person name="Kuo A."/>
            <person name="Nagy L.G."/>
            <person name="Floudas D."/>
            <person name="Copeland A."/>
            <person name="Barry K.W."/>
            <person name="Cichocki N."/>
            <person name="Veneault-Fourrey C."/>
            <person name="LaButti K."/>
            <person name="Lindquist E.A."/>
            <person name="Lipzen A."/>
            <person name="Lundell T."/>
            <person name="Morin E."/>
            <person name="Murat C."/>
            <person name="Riley R."/>
            <person name="Ohm R."/>
            <person name="Sun H."/>
            <person name="Tunlid A."/>
            <person name="Henrissat B."/>
            <person name="Grigoriev I.V."/>
            <person name="Hibbett D.S."/>
            <person name="Martin F."/>
        </authorList>
    </citation>
    <scope>NUCLEOTIDE SEQUENCE [LARGE SCALE GENOMIC DNA]</scope>
    <source>
        <strain evidence="2">Ve08.2h10</strain>
    </source>
</reference>
<dbReference type="GO" id="GO:0006511">
    <property type="term" value="P:ubiquitin-dependent protein catabolic process"/>
    <property type="evidence" value="ECO:0007669"/>
    <property type="project" value="TreeGrafter"/>
</dbReference>
<protein>
    <submittedName>
        <fullName evidence="1">Unplaced genomic scaffold scaffold_273, whole genome shotgun sequence</fullName>
    </submittedName>
</protein>
<sequence>MGNSHSSIYAMQVPSPFINADIVDRILTALPDFATLTSTILTCKAVYTIYRAHPASIQREVAYNFVGAALPEAIRYVRCKAANMILLPPNQLLGKDEFTKNPALTKGEICHLISLSKYAKEVEDVFSWREKDYRSQSTRLSALESYRFHRALHVLSLYSSTYGQDAYLHDEYIDDVEDDEDPRLDERKLQALDLREKFFDTFSTLELREIQRVNDFLEEIITWSMHAQHGDFQWHSNYLTFCGPPAEVVLQLYTTNIIHQHIYRIPWVTMGVLGHEFVMHTLQAVLQKRKAPRVTYDQMKLIVLDEICGGEANCMQCQAGPMPRGQLWSPSTWDFFRGTWPSSLMHSQLKGNLPGNIAVMSYLRFNDPWTNSSYSDLISQVFEYKKDEYALWARDDPLCTGCMKKILREHIHLWFVGEKRKGGDIVPEDCWYGYNCRTQTHNATHAAKLNHFCEPTRGDPA</sequence>
<dbReference type="HOGENOM" id="CLU_604185_0_0_1"/>
<dbReference type="PANTHER" id="PTHR16079:SF4">
    <property type="entry name" value="E3 UBIQUITIN-PROTEIN LIGASE CHFR"/>
    <property type="match status" value="1"/>
</dbReference>
<dbReference type="InParanoid" id="A0A0D0DQF6"/>
<dbReference type="InterPro" id="IPR052256">
    <property type="entry name" value="E3_ubiquitin-ligase_CHFR"/>
</dbReference>
<proteinExistence type="predicted"/>
<dbReference type="GO" id="GO:0005634">
    <property type="term" value="C:nucleus"/>
    <property type="evidence" value="ECO:0007669"/>
    <property type="project" value="TreeGrafter"/>
</dbReference>
<dbReference type="PANTHER" id="PTHR16079">
    <property type="entry name" value="UBIQUITIN LIGASE PROTEIN CHFR"/>
    <property type="match status" value="1"/>
</dbReference>
<name>A0A0D0DQF6_9AGAM</name>
<dbReference type="Proteomes" id="UP000054538">
    <property type="component" value="Unassembled WGS sequence"/>
</dbReference>
<dbReference type="OrthoDB" id="2745518at2759"/>